<dbReference type="CDD" id="cd20557">
    <property type="entry name" value="CYCLIN_ScPCL1-like"/>
    <property type="match status" value="1"/>
</dbReference>
<dbReference type="InterPro" id="IPR013922">
    <property type="entry name" value="Cyclin_PHO80-like"/>
</dbReference>
<dbReference type="GO" id="GO:0000307">
    <property type="term" value="C:cyclin-dependent protein kinase holoenzyme complex"/>
    <property type="evidence" value="ECO:0007669"/>
    <property type="project" value="TreeGrafter"/>
</dbReference>
<evidence type="ECO:0000313" key="4">
    <source>
        <dbReference type="Proteomes" id="UP001285354"/>
    </source>
</evidence>
<proteinExistence type="predicted"/>
<keyword evidence="4" id="KW-1185">Reference proteome</keyword>
<dbReference type="GO" id="GO:0019901">
    <property type="term" value="F:protein kinase binding"/>
    <property type="evidence" value="ECO:0007669"/>
    <property type="project" value="InterPro"/>
</dbReference>
<dbReference type="SUPFAM" id="SSF47954">
    <property type="entry name" value="Cyclin-like"/>
    <property type="match status" value="1"/>
</dbReference>
<dbReference type="InterPro" id="IPR036915">
    <property type="entry name" value="Cyclin-like_sf"/>
</dbReference>
<gene>
    <name evidence="3" type="ORF">QTJ16_003259</name>
</gene>
<dbReference type="Gene3D" id="1.10.472.10">
    <property type="entry name" value="Cyclin-like"/>
    <property type="match status" value="1"/>
</dbReference>
<dbReference type="Pfam" id="PF00134">
    <property type="entry name" value="Cyclin_N"/>
    <property type="match status" value="1"/>
</dbReference>
<feature type="region of interest" description="Disordered" evidence="1">
    <location>
        <begin position="47"/>
        <end position="71"/>
    </location>
</feature>
<feature type="compositionally biased region" description="Pro residues" evidence="1">
    <location>
        <begin position="53"/>
        <end position="65"/>
    </location>
</feature>
<organism evidence="3 4">
    <name type="scientific">Diplocarpon rosae</name>
    <dbReference type="NCBI Taxonomy" id="946125"/>
    <lineage>
        <taxon>Eukaryota</taxon>
        <taxon>Fungi</taxon>
        <taxon>Dikarya</taxon>
        <taxon>Ascomycota</taxon>
        <taxon>Pezizomycotina</taxon>
        <taxon>Leotiomycetes</taxon>
        <taxon>Helotiales</taxon>
        <taxon>Drepanopezizaceae</taxon>
        <taxon>Diplocarpon</taxon>
    </lineage>
</organism>
<protein>
    <recommendedName>
        <fullName evidence="2">Cyclin N-terminal domain-containing protein</fullName>
    </recommendedName>
</protein>
<comment type="caution">
    <text evidence="3">The sequence shown here is derived from an EMBL/GenBank/DDBJ whole genome shotgun (WGS) entry which is preliminary data.</text>
</comment>
<dbReference type="Proteomes" id="UP001285354">
    <property type="component" value="Unassembled WGS sequence"/>
</dbReference>
<dbReference type="PANTHER" id="PTHR15615:SF10">
    <property type="entry name" value="PHO85 CYCLIN-2-RELATED"/>
    <property type="match status" value="1"/>
</dbReference>
<dbReference type="AlphaFoldDB" id="A0AAD9SZC4"/>
<feature type="compositionally biased region" description="Low complexity" evidence="1">
    <location>
        <begin position="289"/>
        <end position="310"/>
    </location>
</feature>
<evidence type="ECO:0000256" key="1">
    <source>
        <dbReference type="SAM" id="MobiDB-lite"/>
    </source>
</evidence>
<feature type="compositionally biased region" description="Polar residues" evidence="1">
    <location>
        <begin position="311"/>
        <end position="320"/>
    </location>
</feature>
<sequence>MSYPSPGLNEAALDRFIYTPVNAGMISYLAIKASQVIQCERPSAAAAAAQSTPSPPSLPTSPPNDPTVSTPSLPSLERFISNLVRKSNVQVPTLMTTLVYLERLRQKLPPVAKGLRCTVHRIFLAALILSAKFLNDSSPKNKHWAEYTHVRGWDSFGFSKTEVNLMEKQLLFLLDWDLNVSADDLYTHLDPFLEPIRCDLARRYQEREEREYRKRVARAQQLADEEQYRRQREAATQYWLPGYQQEQQMHVRPGQHLDPAGMPLTHLQTSPIHYHSPPSSADIPGLARSGTTDTSSTVSSSASSYVDTLSRTGTPRSSLESYLGEDLEAQYNRMACDHEVPAPIVRDIVQIEMDHQILYPPSQHIMLPYEIEREAEVEKPAKKARLMSGNIFSRLLGGPKDRSSQAF</sequence>
<reference evidence="3" key="1">
    <citation type="submission" date="2023-06" db="EMBL/GenBank/DDBJ databases">
        <title>Draft genome of Marssonina rosae.</title>
        <authorList>
            <person name="Cheng Q."/>
        </authorList>
    </citation>
    <scope>NUCLEOTIDE SEQUENCE</scope>
    <source>
        <strain evidence="3">R4</strain>
    </source>
</reference>
<name>A0AAD9SZC4_9HELO</name>
<evidence type="ECO:0000259" key="2">
    <source>
        <dbReference type="Pfam" id="PF00134"/>
    </source>
</evidence>
<accession>A0AAD9SZC4</accession>
<dbReference type="PANTHER" id="PTHR15615">
    <property type="match status" value="1"/>
</dbReference>
<dbReference type="InterPro" id="IPR006671">
    <property type="entry name" value="Cyclin_N"/>
</dbReference>
<evidence type="ECO:0000313" key="3">
    <source>
        <dbReference type="EMBL" id="KAK2627293.1"/>
    </source>
</evidence>
<dbReference type="EMBL" id="JAUBYV010000004">
    <property type="protein sequence ID" value="KAK2627293.1"/>
    <property type="molecule type" value="Genomic_DNA"/>
</dbReference>
<dbReference type="GO" id="GO:0016538">
    <property type="term" value="F:cyclin-dependent protein serine/threonine kinase regulator activity"/>
    <property type="evidence" value="ECO:0007669"/>
    <property type="project" value="TreeGrafter"/>
</dbReference>
<dbReference type="GO" id="GO:0005634">
    <property type="term" value="C:nucleus"/>
    <property type="evidence" value="ECO:0007669"/>
    <property type="project" value="TreeGrafter"/>
</dbReference>
<feature type="domain" description="Cyclin N-terminal" evidence="2">
    <location>
        <begin position="66"/>
        <end position="179"/>
    </location>
</feature>
<feature type="region of interest" description="Disordered" evidence="1">
    <location>
        <begin position="271"/>
        <end position="320"/>
    </location>
</feature>